<evidence type="ECO:0000256" key="1">
    <source>
        <dbReference type="ARBA" id="ARBA00022441"/>
    </source>
</evidence>
<accession>A0A2U1QF50</accession>
<protein>
    <submittedName>
        <fullName evidence="3">Galactose oxidase/kelch, beta-propeller</fullName>
    </submittedName>
</protein>
<evidence type="ECO:0000313" key="4">
    <source>
        <dbReference type="Proteomes" id="UP000245207"/>
    </source>
</evidence>
<gene>
    <name evidence="3" type="ORF">CTI12_AA038280</name>
</gene>
<proteinExistence type="predicted"/>
<dbReference type="Pfam" id="PF24681">
    <property type="entry name" value="Kelch_KLHDC2_KLHL20_DRC7"/>
    <property type="match status" value="1"/>
</dbReference>
<dbReference type="InterPro" id="IPR015915">
    <property type="entry name" value="Kelch-typ_b-propeller"/>
</dbReference>
<comment type="caution">
    <text evidence="3">The sequence shown here is derived from an EMBL/GenBank/DDBJ whole genome shotgun (WGS) entry which is preliminary data.</text>
</comment>
<evidence type="ECO:0000313" key="3">
    <source>
        <dbReference type="EMBL" id="PWA96636.1"/>
    </source>
</evidence>
<sequence length="170" mass="18827">MSQKDSHPALAVVSMIEEPPEFIFENLMSLGSSRSQVGMMKHHELFTISVSYTKVKGTLPVPRDNHNCTTIGDKLFVFGGTDGSVPLKDLHILDTSTKTWMAPLDGPEAREGLHFLAKDFLSLEDLSIGTIVEEYFDDLYILNNAHISDIGGDYHPIKFMANRGTCEIGL</sequence>
<dbReference type="Gene3D" id="2.120.10.80">
    <property type="entry name" value="Kelch-type beta propeller"/>
    <property type="match status" value="1"/>
</dbReference>
<organism evidence="3 4">
    <name type="scientific">Artemisia annua</name>
    <name type="common">Sweet wormwood</name>
    <dbReference type="NCBI Taxonomy" id="35608"/>
    <lineage>
        <taxon>Eukaryota</taxon>
        <taxon>Viridiplantae</taxon>
        <taxon>Streptophyta</taxon>
        <taxon>Embryophyta</taxon>
        <taxon>Tracheophyta</taxon>
        <taxon>Spermatophyta</taxon>
        <taxon>Magnoliopsida</taxon>
        <taxon>eudicotyledons</taxon>
        <taxon>Gunneridae</taxon>
        <taxon>Pentapetalae</taxon>
        <taxon>asterids</taxon>
        <taxon>campanulids</taxon>
        <taxon>Asterales</taxon>
        <taxon>Asteraceae</taxon>
        <taxon>Asteroideae</taxon>
        <taxon>Anthemideae</taxon>
        <taxon>Artemisiinae</taxon>
        <taxon>Artemisia</taxon>
    </lineage>
</organism>
<dbReference type="SUPFAM" id="SSF117281">
    <property type="entry name" value="Kelch motif"/>
    <property type="match status" value="1"/>
</dbReference>
<evidence type="ECO:0000256" key="2">
    <source>
        <dbReference type="ARBA" id="ARBA00022737"/>
    </source>
</evidence>
<keyword evidence="4" id="KW-1185">Reference proteome</keyword>
<dbReference type="OrthoDB" id="10251809at2759"/>
<name>A0A2U1QF50_ARTAN</name>
<dbReference type="Proteomes" id="UP000245207">
    <property type="component" value="Unassembled WGS sequence"/>
</dbReference>
<keyword evidence="1" id="KW-0880">Kelch repeat</keyword>
<dbReference type="EMBL" id="PKPP01000168">
    <property type="protein sequence ID" value="PWA96636.1"/>
    <property type="molecule type" value="Genomic_DNA"/>
</dbReference>
<keyword evidence="2" id="KW-0677">Repeat</keyword>
<dbReference type="PANTHER" id="PTHR46093:SF3">
    <property type="entry name" value="ACYL-COA-BINDING DOMAIN-CONTAINING PROTEIN 4"/>
    <property type="match status" value="1"/>
</dbReference>
<dbReference type="PANTHER" id="PTHR46093">
    <property type="entry name" value="ACYL-COA-BINDING DOMAIN-CONTAINING PROTEIN 5"/>
    <property type="match status" value="1"/>
</dbReference>
<reference evidence="3 4" key="1">
    <citation type="journal article" date="2018" name="Mol. Plant">
        <title>The genome of Artemisia annua provides insight into the evolution of Asteraceae family and artemisinin biosynthesis.</title>
        <authorList>
            <person name="Shen Q."/>
            <person name="Zhang L."/>
            <person name="Liao Z."/>
            <person name="Wang S."/>
            <person name="Yan T."/>
            <person name="Shi P."/>
            <person name="Liu M."/>
            <person name="Fu X."/>
            <person name="Pan Q."/>
            <person name="Wang Y."/>
            <person name="Lv Z."/>
            <person name="Lu X."/>
            <person name="Zhang F."/>
            <person name="Jiang W."/>
            <person name="Ma Y."/>
            <person name="Chen M."/>
            <person name="Hao X."/>
            <person name="Li L."/>
            <person name="Tang Y."/>
            <person name="Lv G."/>
            <person name="Zhou Y."/>
            <person name="Sun X."/>
            <person name="Brodelius P.E."/>
            <person name="Rose J.K.C."/>
            <person name="Tang K."/>
        </authorList>
    </citation>
    <scope>NUCLEOTIDE SEQUENCE [LARGE SCALE GENOMIC DNA]</scope>
    <source>
        <strain evidence="4">cv. Huhao1</strain>
        <tissue evidence="3">Leaf</tissue>
    </source>
</reference>
<dbReference type="AlphaFoldDB" id="A0A2U1QF50"/>
<dbReference type="STRING" id="35608.A0A2U1QF50"/>